<dbReference type="EMBL" id="JBGFUD010001222">
    <property type="protein sequence ID" value="MFH4975964.1"/>
    <property type="molecule type" value="Genomic_DNA"/>
</dbReference>
<sequence>MKQNYSVDDFGEIGSKETMEALIYLEYSAVDGTLGIYLRAVDKVPPMAVDFRTKCQARIFIVRQARSSWSLRWRAALINLDEIPVEARECLLTLVVKREQTSIFNQFHICDMPKNYLHTSAMKIQFCHVNRHSEVTPIAENDFWLDEVRSDRMIESRLPLQMLRPDIGEVELSLCHLPTAKRIVVEIVRLTNLKVKVNPPSEAHVFVKVHLLINGRTRERLVTKTVNGCDAEVNERLFVSVDECELKDAIIAITAVEVTDCKTTIGRVSLSYKKRNTEHSHWRQMISSPRKKITEVHKFLPC</sequence>
<keyword evidence="2" id="KW-1185">Reference proteome</keyword>
<evidence type="ECO:0000313" key="2">
    <source>
        <dbReference type="Proteomes" id="UP001608902"/>
    </source>
</evidence>
<protein>
    <submittedName>
        <fullName evidence="1">Uncharacterized protein</fullName>
    </submittedName>
</protein>
<name>A0ABD6EF31_9BILA</name>
<proteinExistence type="predicted"/>
<dbReference type="SUPFAM" id="SSF49562">
    <property type="entry name" value="C2 domain (Calcium/lipid-binding domain, CaLB)"/>
    <property type="match status" value="1"/>
</dbReference>
<comment type="caution">
    <text evidence="1">The sequence shown here is derived from an EMBL/GenBank/DDBJ whole genome shotgun (WGS) entry which is preliminary data.</text>
</comment>
<dbReference type="PANTHER" id="PTHR10024">
    <property type="entry name" value="SYNAPTOTAGMIN"/>
    <property type="match status" value="1"/>
</dbReference>
<dbReference type="InterPro" id="IPR035892">
    <property type="entry name" value="C2_domain_sf"/>
</dbReference>
<organism evidence="1 2">
    <name type="scientific">Gnathostoma spinigerum</name>
    <dbReference type="NCBI Taxonomy" id="75299"/>
    <lineage>
        <taxon>Eukaryota</taxon>
        <taxon>Metazoa</taxon>
        <taxon>Ecdysozoa</taxon>
        <taxon>Nematoda</taxon>
        <taxon>Chromadorea</taxon>
        <taxon>Rhabditida</taxon>
        <taxon>Spirurina</taxon>
        <taxon>Gnathostomatomorpha</taxon>
        <taxon>Gnathostomatoidea</taxon>
        <taxon>Gnathostomatidae</taxon>
        <taxon>Gnathostoma</taxon>
    </lineage>
</organism>
<reference evidence="1 2" key="1">
    <citation type="submission" date="2024-08" db="EMBL/GenBank/DDBJ databases">
        <title>Gnathostoma spinigerum genome.</title>
        <authorList>
            <person name="Gonzalez-Bertolin B."/>
            <person name="Monzon S."/>
            <person name="Zaballos A."/>
            <person name="Jimenez P."/>
            <person name="Dekumyoy P."/>
            <person name="Varona S."/>
            <person name="Cuesta I."/>
            <person name="Sumanam S."/>
            <person name="Adisakwattana P."/>
            <person name="Gasser R.B."/>
            <person name="Hernandez-Gonzalez A."/>
            <person name="Young N.D."/>
            <person name="Perteguer M.J."/>
        </authorList>
    </citation>
    <scope>NUCLEOTIDE SEQUENCE [LARGE SCALE GENOMIC DNA]</scope>
    <source>
        <strain evidence="1">AL3</strain>
        <tissue evidence="1">Liver</tissue>
    </source>
</reference>
<dbReference type="PANTHER" id="PTHR10024:SF364">
    <property type="entry name" value="C2 DOMAIN-CONTAINING PROTEIN"/>
    <property type="match status" value="1"/>
</dbReference>
<dbReference type="Proteomes" id="UP001608902">
    <property type="component" value="Unassembled WGS sequence"/>
</dbReference>
<accession>A0ABD6EF31</accession>
<dbReference type="Gene3D" id="2.60.40.150">
    <property type="entry name" value="C2 domain"/>
    <property type="match status" value="1"/>
</dbReference>
<dbReference type="AlphaFoldDB" id="A0ABD6EF31"/>
<evidence type="ECO:0000313" key="1">
    <source>
        <dbReference type="EMBL" id="MFH4975964.1"/>
    </source>
</evidence>
<gene>
    <name evidence="1" type="ORF">AB6A40_002673</name>
</gene>